<feature type="domain" description="Multidrug resistance protein MdtA-like barrel-sandwich hybrid" evidence="3">
    <location>
        <begin position="67"/>
        <end position="203"/>
    </location>
</feature>
<evidence type="ECO:0000256" key="2">
    <source>
        <dbReference type="SAM" id="SignalP"/>
    </source>
</evidence>
<dbReference type="Pfam" id="PF25917">
    <property type="entry name" value="BSH_RND"/>
    <property type="match status" value="1"/>
</dbReference>
<dbReference type="PROSITE" id="PS51257">
    <property type="entry name" value="PROKAR_LIPOPROTEIN"/>
    <property type="match status" value="1"/>
</dbReference>
<dbReference type="InterPro" id="IPR058625">
    <property type="entry name" value="MdtA-like_BSH"/>
</dbReference>
<accession>A0AAF1K2Y6</accession>
<dbReference type="EMBL" id="CP117255">
    <property type="protein sequence ID" value="WFR94702.1"/>
    <property type="molecule type" value="Genomic_DNA"/>
</dbReference>
<feature type="signal peptide" evidence="2">
    <location>
        <begin position="1"/>
        <end position="30"/>
    </location>
</feature>
<comment type="similarity">
    <text evidence="1">Belongs to the membrane fusion protein (MFP) (TC 8.A.1) family.</text>
</comment>
<dbReference type="PANTHER" id="PTHR30469:SF15">
    <property type="entry name" value="HLYD FAMILY OF SECRETION PROTEINS"/>
    <property type="match status" value="1"/>
</dbReference>
<reference evidence="5 6" key="1">
    <citation type="journal article" date="2018" name="Sci. Rep.">
        <title>Rhizobium tumorigenes sp. nov., a novel plant tumorigenic bacterium isolated from cane gall tumors on thornless blackberry.</title>
        <authorList>
            <person name="Kuzmanovi N."/>
            <person name="Smalla K."/>
            <person name="Gronow S."/>
            <person name="PuBawska J."/>
        </authorList>
    </citation>
    <scope>NUCLEOTIDE SEQUENCE [LARGE SCALE GENOMIC DNA]</scope>
    <source>
        <strain evidence="5 6">1078</strain>
    </source>
</reference>
<organism evidence="5 6">
    <name type="scientific">Rhizobium tumorigenes</name>
    <dbReference type="NCBI Taxonomy" id="2041385"/>
    <lineage>
        <taxon>Bacteria</taxon>
        <taxon>Pseudomonadati</taxon>
        <taxon>Pseudomonadota</taxon>
        <taxon>Alphaproteobacteria</taxon>
        <taxon>Hyphomicrobiales</taxon>
        <taxon>Rhizobiaceae</taxon>
        <taxon>Rhizobium/Agrobacterium group</taxon>
        <taxon>Rhizobium</taxon>
    </lineage>
</organism>
<dbReference type="Gene3D" id="1.10.287.470">
    <property type="entry name" value="Helix hairpin bin"/>
    <property type="match status" value="1"/>
</dbReference>
<dbReference type="Gene3D" id="2.40.420.20">
    <property type="match status" value="1"/>
</dbReference>
<dbReference type="NCBIfam" id="TIGR01730">
    <property type="entry name" value="RND_mfp"/>
    <property type="match status" value="1"/>
</dbReference>
<dbReference type="RefSeq" id="WP_111219045.1">
    <property type="nucleotide sequence ID" value="NZ_CP117255.1"/>
</dbReference>
<proteinExistence type="inferred from homology"/>
<evidence type="ECO:0000259" key="4">
    <source>
        <dbReference type="Pfam" id="PF25954"/>
    </source>
</evidence>
<dbReference type="PANTHER" id="PTHR30469">
    <property type="entry name" value="MULTIDRUG RESISTANCE PROTEIN MDTA"/>
    <property type="match status" value="1"/>
</dbReference>
<gene>
    <name evidence="5" type="ORF">PR017_12835</name>
</gene>
<dbReference type="Gene3D" id="2.40.30.170">
    <property type="match status" value="1"/>
</dbReference>
<sequence length="383" mass="40494">MISPIKLRLSSAFVLLMAAAVISGCNEKQAETKPVIRPVKVVEIAKAETTRTLDYSGSVRARTEMNLGFRVSGKIIERRVDIGQRVKPGDVLAKIDATDYALSVKRAEADRLSAEKQVQTATLSRDRAQQLFDKNVSSKSQLEQAQLAYDQAVATLDSAISSLEEAKNQVAYASLASDFNGIVTAVNADVGQVVSTGTPVITVAVDGEKEVAIAVPETDVGQFSVGKTVKARFWANDGLVFDGKVREVSGSADTQSRTFSVRISLPKDPRVLLGMTSTVEATAENAVPFVSVPLSALAEKDGRKVVWLVDRTTATVHSQDVRLAEFSGAGVRVSGGLKAGDLVVAAGTQFMAENMQVKLPDGSGQQAAAAEPVDAAASAAVMR</sequence>
<reference evidence="6" key="2">
    <citation type="journal article" date="2023" name="MicrobiologyOpen">
        <title>Genomics of the tumorigenes clade of the family Rhizobiaceae and description of Rhizobium rhododendri sp. nov.</title>
        <authorList>
            <person name="Kuzmanovic N."/>
            <person name="diCenzo G.C."/>
            <person name="Bunk B."/>
            <person name="Sproeer C."/>
            <person name="Fruehling A."/>
            <person name="Neumann-Schaal M."/>
            <person name="Overmann J."/>
            <person name="Smalla K."/>
        </authorList>
    </citation>
    <scope>NUCLEOTIDE SEQUENCE [LARGE SCALE GENOMIC DNA]</scope>
    <source>
        <strain evidence="6">1078</strain>
    </source>
</reference>
<dbReference type="Proteomes" id="UP000249499">
    <property type="component" value="Chromosome"/>
</dbReference>
<dbReference type="InterPro" id="IPR058792">
    <property type="entry name" value="Beta-barrel_RND_2"/>
</dbReference>
<dbReference type="GO" id="GO:1990281">
    <property type="term" value="C:efflux pump complex"/>
    <property type="evidence" value="ECO:0007669"/>
    <property type="project" value="TreeGrafter"/>
</dbReference>
<dbReference type="GO" id="GO:0015562">
    <property type="term" value="F:efflux transmembrane transporter activity"/>
    <property type="evidence" value="ECO:0007669"/>
    <property type="project" value="TreeGrafter"/>
</dbReference>
<keyword evidence="2" id="KW-0732">Signal</keyword>
<dbReference type="KEGG" id="rtu:PR017_12835"/>
<evidence type="ECO:0000256" key="1">
    <source>
        <dbReference type="ARBA" id="ARBA00009477"/>
    </source>
</evidence>
<keyword evidence="6" id="KW-1185">Reference proteome</keyword>
<feature type="chain" id="PRO_5041994554" evidence="2">
    <location>
        <begin position="31"/>
        <end position="383"/>
    </location>
</feature>
<evidence type="ECO:0000259" key="3">
    <source>
        <dbReference type="Pfam" id="PF25917"/>
    </source>
</evidence>
<feature type="domain" description="CusB-like beta-barrel" evidence="4">
    <location>
        <begin position="211"/>
        <end position="283"/>
    </location>
</feature>
<dbReference type="InterPro" id="IPR006143">
    <property type="entry name" value="RND_pump_MFP"/>
</dbReference>
<dbReference type="Pfam" id="PF25954">
    <property type="entry name" value="Beta-barrel_RND_2"/>
    <property type="match status" value="1"/>
</dbReference>
<dbReference type="AlphaFoldDB" id="A0AAF1K2Y6"/>
<dbReference type="SUPFAM" id="SSF111369">
    <property type="entry name" value="HlyD-like secretion proteins"/>
    <property type="match status" value="1"/>
</dbReference>
<protein>
    <submittedName>
        <fullName evidence="5">Efflux RND transporter periplasmic adaptor subunit</fullName>
    </submittedName>
</protein>
<evidence type="ECO:0000313" key="6">
    <source>
        <dbReference type="Proteomes" id="UP000249499"/>
    </source>
</evidence>
<evidence type="ECO:0000313" key="5">
    <source>
        <dbReference type="EMBL" id="WFR94702.1"/>
    </source>
</evidence>
<dbReference type="Gene3D" id="2.40.50.100">
    <property type="match status" value="1"/>
</dbReference>
<name>A0AAF1K2Y6_9HYPH</name>